<keyword evidence="4 8" id="KW-0812">Transmembrane</keyword>
<evidence type="ECO:0000313" key="10">
    <source>
        <dbReference type="EMBL" id="GGR11383.1"/>
    </source>
</evidence>
<feature type="transmembrane region" description="Helical" evidence="8">
    <location>
        <begin position="183"/>
        <end position="206"/>
    </location>
</feature>
<evidence type="ECO:0000256" key="8">
    <source>
        <dbReference type="SAM" id="Phobius"/>
    </source>
</evidence>
<dbReference type="InterPro" id="IPR010290">
    <property type="entry name" value="TM_effector"/>
</dbReference>
<keyword evidence="11" id="KW-1185">Reference proteome</keyword>
<feature type="transmembrane region" description="Helical" evidence="8">
    <location>
        <begin position="121"/>
        <end position="141"/>
    </location>
</feature>
<name>A0A918C824_9ACTN</name>
<feature type="transmembrane region" description="Helical" evidence="8">
    <location>
        <begin position="369"/>
        <end position="391"/>
    </location>
</feature>
<gene>
    <name evidence="10" type="ORF">GCM10010251_29560</name>
</gene>
<dbReference type="CDD" id="cd06173">
    <property type="entry name" value="MFS_MefA_like"/>
    <property type="match status" value="1"/>
</dbReference>
<evidence type="ECO:0000256" key="3">
    <source>
        <dbReference type="ARBA" id="ARBA00022475"/>
    </source>
</evidence>
<dbReference type="SUPFAM" id="SSF103473">
    <property type="entry name" value="MFS general substrate transporter"/>
    <property type="match status" value="1"/>
</dbReference>
<evidence type="ECO:0000256" key="2">
    <source>
        <dbReference type="ARBA" id="ARBA00022448"/>
    </source>
</evidence>
<feature type="transmembrane region" description="Helical" evidence="8">
    <location>
        <begin position="240"/>
        <end position="263"/>
    </location>
</feature>
<sequence>MSSEDPLGQRSSVQTPTPPSSPWHVPDFRVLFSATALSQLGTHVSYVAVPLVAVTALDASPGQVGALATLGTVAFLLIGLPAGVWVDRMRHSRLLVGADLCRAVLFASVPVAWQLDALTLGHLYVVVLLNGCATVFFDVGSQSFLPQLVGRSALVRANAAVVGLQAMGNVAGRGAGGGLVQLLTAPLAVLCAAGAYLASALQLLAVRHQQAAPRPPRESRLGEQIAEGVRHVLGDAELRALALTAALTNFGSQIVTTMLPILFVRELGLSAGALGLYWGAGGLGLLLGAWCARPLAGRLGHGRTLGLAGLVLAPAGLLVPLIGQGPWLWIAGAGWVLALFKTGVDNVLGVSLRQRMTPDALLGRMNATFRFLLTGALAVGAAVSGLLGELVGVRGTLWVGGAVLAAAFLPVFLSPVRTRRELPEQRQAHPAEVDLADRKFTVSSQLDQYYNRRPRPPV</sequence>
<evidence type="ECO:0000256" key="5">
    <source>
        <dbReference type="ARBA" id="ARBA00022989"/>
    </source>
</evidence>
<dbReference type="GO" id="GO:0005886">
    <property type="term" value="C:plasma membrane"/>
    <property type="evidence" value="ECO:0007669"/>
    <property type="project" value="UniProtKB-SubCell"/>
</dbReference>
<proteinExistence type="predicted"/>
<evidence type="ECO:0000259" key="9">
    <source>
        <dbReference type="PROSITE" id="PS50850"/>
    </source>
</evidence>
<evidence type="ECO:0000256" key="6">
    <source>
        <dbReference type="ARBA" id="ARBA00023136"/>
    </source>
</evidence>
<reference evidence="10" key="1">
    <citation type="journal article" date="2014" name="Int. J. Syst. Evol. Microbiol.">
        <title>Complete genome sequence of Corynebacterium casei LMG S-19264T (=DSM 44701T), isolated from a smear-ripened cheese.</title>
        <authorList>
            <consortium name="US DOE Joint Genome Institute (JGI-PGF)"/>
            <person name="Walter F."/>
            <person name="Albersmeier A."/>
            <person name="Kalinowski J."/>
            <person name="Ruckert C."/>
        </authorList>
    </citation>
    <scope>NUCLEOTIDE SEQUENCE</scope>
    <source>
        <strain evidence="10">JCM 4346</strain>
    </source>
</reference>
<comment type="subcellular location">
    <subcellularLocation>
        <location evidence="1">Cell membrane</location>
        <topology evidence="1">Multi-pass membrane protein</topology>
    </subcellularLocation>
</comment>
<dbReference type="GO" id="GO:0022857">
    <property type="term" value="F:transmembrane transporter activity"/>
    <property type="evidence" value="ECO:0007669"/>
    <property type="project" value="InterPro"/>
</dbReference>
<dbReference type="Pfam" id="PF05977">
    <property type="entry name" value="MFS_3"/>
    <property type="match status" value="1"/>
</dbReference>
<feature type="domain" description="Major facilitator superfamily (MFS) profile" evidence="9">
    <location>
        <begin position="237"/>
        <end position="458"/>
    </location>
</feature>
<evidence type="ECO:0000256" key="7">
    <source>
        <dbReference type="SAM" id="MobiDB-lite"/>
    </source>
</evidence>
<reference evidence="10" key="2">
    <citation type="submission" date="2020-09" db="EMBL/GenBank/DDBJ databases">
        <authorList>
            <person name="Sun Q."/>
            <person name="Ohkuma M."/>
        </authorList>
    </citation>
    <scope>NUCLEOTIDE SEQUENCE</scope>
    <source>
        <strain evidence="10">JCM 4346</strain>
    </source>
</reference>
<feature type="transmembrane region" description="Helical" evidence="8">
    <location>
        <begin position="64"/>
        <end position="86"/>
    </location>
</feature>
<dbReference type="PANTHER" id="PTHR23513">
    <property type="entry name" value="INTEGRAL MEMBRANE EFFLUX PROTEIN-RELATED"/>
    <property type="match status" value="1"/>
</dbReference>
<dbReference type="AlphaFoldDB" id="A0A918C824"/>
<evidence type="ECO:0000256" key="1">
    <source>
        <dbReference type="ARBA" id="ARBA00004651"/>
    </source>
</evidence>
<evidence type="ECO:0000313" key="11">
    <source>
        <dbReference type="Proteomes" id="UP000658320"/>
    </source>
</evidence>
<feature type="transmembrane region" description="Helical" evidence="8">
    <location>
        <begin position="328"/>
        <end position="348"/>
    </location>
</feature>
<dbReference type="EMBL" id="BMSX01000005">
    <property type="protein sequence ID" value="GGR11383.1"/>
    <property type="molecule type" value="Genomic_DNA"/>
</dbReference>
<comment type="caution">
    <text evidence="10">The sequence shown here is derived from an EMBL/GenBank/DDBJ whole genome shotgun (WGS) entry which is preliminary data.</text>
</comment>
<evidence type="ECO:0000256" key="4">
    <source>
        <dbReference type="ARBA" id="ARBA00022692"/>
    </source>
</evidence>
<keyword evidence="2" id="KW-0813">Transport</keyword>
<accession>A0A918C824</accession>
<keyword evidence="6 8" id="KW-0472">Membrane</keyword>
<feature type="transmembrane region" description="Helical" evidence="8">
    <location>
        <begin position="269"/>
        <end position="292"/>
    </location>
</feature>
<dbReference type="Proteomes" id="UP000658320">
    <property type="component" value="Unassembled WGS sequence"/>
</dbReference>
<dbReference type="PANTHER" id="PTHR23513:SF6">
    <property type="entry name" value="MAJOR FACILITATOR SUPERFAMILY ASSOCIATED DOMAIN-CONTAINING PROTEIN"/>
    <property type="match status" value="1"/>
</dbReference>
<protein>
    <submittedName>
        <fullName evidence="10">MFS transporter</fullName>
    </submittedName>
</protein>
<organism evidence="10 11">
    <name type="scientific">Streptomyces aurantiogriseus</name>
    <dbReference type="NCBI Taxonomy" id="66870"/>
    <lineage>
        <taxon>Bacteria</taxon>
        <taxon>Bacillati</taxon>
        <taxon>Actinomycetota</taxon>
        <taxon>Actinomycetes</taxon>
        <taxon>Kitasatosporales</taxon>
        <taxon>Streptomycetaceae</taxon>
        <taxon>Streptomyces</taxon>
    </lineage>
</organism>
<keyword evidence="3" id="KW-1003">Cell membrane</keyword>
<dbReference type="PROSITE" id="PS50850">
    <property type="entry name" value="MFS"/>
    <property type="match status" value="1"/>
</dbReference>
<feature type="transmembrane region" description="Helical" evidence="8">
    <location>
        <begin position="304"/>
        <end position="322"/>
    </location>
</feature>
<dbReference type="InterPro" id="IPR036259">
    <property type="entry name" value="MFS_trans_sf"/>
</dbReference>
<feature type="transmembrane region" description="Helical" evidence="8">
    <location>
        <begin position="397"/>
        <end position="416"/>
    </location>
</feature>
<feature type="region of interest" description="Disordered" evidence="7">
    <location>
        <begin position="1"/>
        <end position="21"/>
    </location>
</feature>
<keyword evidence="5 8" id="KW-1133">Transmembrane helix</keyword>
<dbReference type="Gene3D" id="1.20.1250.20">
    <property type="entry name" value="MFS general substrate transporter like domains"/>
    <property type="match status" value="1"/>
</dbReference>
<dbReference type="InterPro" id="IPR020846">
    <property type="entry name" value="MFS_dom"/>
</dbReference>